<dbReference type="Proteomes" id="UP000467148">
    <property type="component" value="Chromosome"/>
</dbReference>
<dbReference type="EMBL" id="AP022596">
    <property type="protein sequence ID" value="BBY62563.1"/>
    <property type="molecule type" value="Genomic_DNA"/>
</dbReference>
<protein>
    <recommendedName>
        <fullName evidence="11">Trehalose import ATP-binding protein SugC</fullName>
    </recommendedName>
    <alternativeName>
        <fullName evidence="13">Nucleotide-binding domain of SugABC transporter</fullName>
    </alternativeName>
    <alternativeName>
        <fullName evidence="12">SugABC transporter ATPase SugC</fullName>
    </alternativeName>
</protein>
<dbReference type="InterPro" id="IPR003439">
    <property type="entry name" value="ABC_transporter-like_ATP-bd"/>
</dbReference>
<dbReference type="PROSITE" id="PS00211">
    <property type="entry name" value="ABC_TRANSPORTER_1"/>
    <property type="match status" value="1"/>
</dbReference>
<dbReference type="AlphaFoldDB" id="A0A7I7T0X3"/>
<dbReference type="CDD" id="cd03301">
    <property type="entry name" value="ABC_MalK_N"/>
    <property type="match status" value="1"/>
</dbReference>
<evidence type="ECO:0000256" key="11">
    <source>
        <dbReference type="ARBA" id="ARBA00072105"/>
    </source>
</evidence>
<keyword evidence="6" id="KW-1278">Translocase</keyword>
<gene>
    <name evidence="15" type="primary">sugC</name>
    <name evidence="15" type="ORF">MHEL_08060</name>
</gene>
<dbReference type="RefSeq" id="WP_163746355.1">
    <property type="nucleotide sequence ID" value="NZ_AP022596.1"/>
</dbReference>
<comment type="subunit">
    <text evidence="10">Monomer. Homodimerizes in the presence of ATP. The complex is composed of two ATP-binding proteins (SugC), two transmembrane proteins (SugA and SugB) and a solute-binding protein (LpqY).</text>
</comment>
<dbReference type="GO" id="GO:0008643">
    <property type="term" value="P:carbohydrate transport"/>
    <property type="evidence" value="ECO:0007669"/>
    <property type="project" value="InterPro"/>
</dbReference>
<dbReference type="SUPFAM" id="SSF52540">
    <property type="entry name" value="P-loop containing nucleoside triphosphate hydrolases"/>
    <property type="match status" value="1"/>
</dbReference>
<dbReference type="SMART" id="SM00382">
    <property type="entry name" value="AAA"/>
    <property type="match status" value="1"/>
</dbReference>
<dbReference type="InterPro" id="IPR003593">
    <property type="entry name" value="AAA+_ATPase"/>
</dbReference>
<evidence type="ECO:0000256" key="10">
    <source>
        <dbReference type="ARBA" id="ARBA00063658"/>
    </source>
</evidence>
<name>A0A7I7T0X3_9MYCO</name>
<dbReference type="Gene3D" id="2.40.50.140">
    <property type="entry name" value="Nucleic acid-binding proteins"/>
    <property type="match status" value="1"/>
</dbReference>
<dbReference type="InterPro" id="IPR017871">
    <property type="entry name" value="ABC_transporter-like_CS"/>
</dbReference>
<dbReference type="Gene3D" id="3.40.50.300">
    <property type="entry name" value="P-loop containing nucleotide triphosphate hydrolases"/>
    <property type="match status" value="1"/>
</dbReference>
<dbReference type="GO" id="GO:0005524">
    <property type="term" value="F:ATP binding"/>
    <property type="evidence" value="ECO:0007669"/>
    <property type="project" value="UniProtKB-KW"/>
</dbReference>
<evidence type="ECO:0000256" key="5">
    <source>
        <dbReference type="ARBA" id="ARBA00022840"/>
    </source>
</evidence>
<dbReference type="InterPro" id="IPR040582">
    <property type="entry name" value="OB_MalK-like"/>
</dbReference>
<dbReference type="SUPFAM" id="SSF50331">
    <property type="entry name" value="MOP-like"/>
    <property type="match status" value="1"/>
</dbReference>
<evidence type="ECO:0000256" key="6">
    <source>
        <dbReference type="ARBA" id="ARBA00022967"/>
    </source>
</evidence>
<dbReference type="InterPro" id="IPR047641">
    <property type="entry name" value="ABC_transpr_MalK/UgpC-like"/>
</dbReference>
<evidence type="ECO:0000256" key="12">
    <source>
        <dbReference type="ARBA" id="ARBA00080647"/>
    </source>
</evidence>
<keyword evidence="7" id="KW-0472">Membrane</keyword>
<dbReference type="GO" id="GO:0140359">
    <property type="term" value="F:ABC-type transporter activity"/>
    <property type="evidence" value="ECO:0007669"/>
    <property type="project" value="InterPro"/>
</dbReference>
<keyword evidence="16" id="KW-1185">Reference proteome</keyword>
<dbReference type="Pfam" id="PF17912">
    <property type="entry name" value="OB_MalK"/>
    <property type="match status" value="1"/>
</dbReference>
<organism evidence="15 16">
    <name type="scientific">Mycolicibacterium helvum</name>
    <dbReference type="NCBI Taxonomy" id="1534349"/>
    <lineage>
        <taxon>Bacteria</taxon>
        <taxon>Bacillati</taxon>
        <taxon>Actinomycetota</taxon>
        <taxon>Actinomycetes</taxon>
        <taxon>Mycobacteriales</taxon>
        <taxon>Mycobacteriaceae</taxon>
        <taxon>Mycolicibacterium</taxon>
    </lineage>
</organism>
<dbReference type="GO" id="GO:0016887">
    <property type="term" value="F:ATP hydrolysis activity"/>
    <property type="evidence" value="ECO:0007669"/>
    <property type="project" value="InterPro"/>
</dbReference>
<evidence type="ECO:0000313" key="15">
    <source>
        <dbReference type="EMBL" id="BBY62563.1"/>
    </source>
</evidence>
<evidence type="ECO:0000256" key="13">
    <source>
        <dbReference type="ARBA" id="ARBA00082626"/>
    </source>
</evidence>
<sequence length="390" mass="42216">MAEIVLDHVTKSYPDGAIAVKDLSLTIADGEFVILVGPSGCGKSTTLNMIAGLEEISSGELRIGGSRVNEKAPRDRDIAMVFQSYALYPHMTVRQNIAFPLTLAKLSKAEIAQKVEETAKILDLSELLDRKPSQLSGGQRQRVAMGRAIVRQPKAFLMDEPLSNLDAKLRVQMRGEIARLQNRLGTTTVYVTHDQTEAMTLGDRVVVLRAGQAQQIGTPEELYERPANLFVAGFIGSPAMNFFPATLTDMGLQLPFGEVTLGQAIQDVVARHPKPANVIVGVRPENFEDAALLDAYERIRALTFEVKVDLVESLGADKYVYFTTSGDGAKSAQLAELASETGAGENEFVARLSAESKVAIGQTIELAFDTTKLHIFDADSGVNLTIPPSV</sequence>
<feature type="domain" description="ABC transporter" evidence="14">
    <location>
        <begin position="4"/>
        <end position="235"/>
    </location>
</feature>
<evidence type="ECO:0000256" key="2">
    <source>
        <dbReference type="ARBA" id="ARBA00022448"/>
    </source>
</evidence>
<keyword evidence="2" id="KW-0813">Transport</keyword>
<evidence type="ECO:0000256" key="3">
    <source>
        <dbReference type="ARBA" id="ARBA00022475"/>
    </source>
</evidence>
<dbReference type="PANTHER" id="PTHR43875">
    <property type="entry name" value="MALTODEXTRIN IMPORT ATP-BINDING PROTEIN MSMX"/>
    <property type="match status" value="1"/>
</dbReference>
<reference evidence="15 16" key="1">
    <citation type="journal article" date="2019" name="Emerg. Microbes Infect.">
        <title>Comprehensive subspecies identification of 175 nontuberculous mycobacteria species based on 7547 genomic profiles.</title>
        <authorList>
            <person name="Matsumoto Y."/>
            <person name="Kinjo T."/>
            <person name="Motooka D."/>
            <person name="Nabeya D."/>
            <person name="Jung N."/>
            <person name="Uechi K."/>
            <person name="Horii T."/>
            <person name="Iida T."/>
            <person name="Fujita J."/>
            <person name="Nakamura S."/>
        </authorList>
    </citation>
    <scope>NUCLEOTIDE SEQUENCE [LARGE SCALE GENOMIC DNA]</scope>
    <source>
        <strain evidence="15 16">JCM 30396</strain>
    </source>
</reference>
<evidence type="ECO:0000313" key="16">
    <source>
        <dbReference type="Proteomes" id="UP000467148"/>
    </source>
</evidence>
<comment type="function">
    <text evidence="9">Part of the ABC transporter complex LpqY-SugA-SugB-SugC, which is highly specific for uptake of trehalose. Involved in the recycling of extracellular trehalose released from trehalose-containing molecules synthesized by M.tuberculosis. Trehalose uptake is essential for virulence. Responsible for energy coupling to the transport system.</text>
</comment>
<dbReference type="Gene3D" id="2.40.50.100">
    <property type="match status" value="2"/>
</dbReference>
<evidence type="ECO:0000256" key="8">
    <source>
        <dbReference type="ARBA" id="ARBA00050305"/>
    </source>
</evidence>
<keyword evidence="5 15" id="KW-0067">ATP-binding</keyword>
<dbReference type="Pfam" id="PF00005">
    <property type="entry name" value="ABC_tran"/>
    <property type="match status" value="1"/>
</dbReference>
<evidence type="ECO:0000256" key="7">
    <source>
        <dbReference type="ARBA" id="ARBA00023136"/>
    </source>
</evidence>
<evidence type="ECO:0000256" key="4">
    <source>
        <dbReference type="ARBA" id="ARBA00022741"/>
    </source>
</evidence>
<proteinExistence type="predicted"/>
<dbReference type="InterPro" id="IPR008995">
    <property type="entry name" value="Mo/tungstate-bd_C_term_dom"/>
</dbReference>
<dbReference type="PANTHER" id="PTHR43875:SF15">
    <property type="entry name" value="TREHALOSE IMPORT ATP-BINDING PROTEIN SUGC"/>
    <property type="match status" value="1"/>
</dbReference>
<dbReference type="InterPro" id="IPR012340">
    <property type="entry name" value="NA-bd_OB-fold"/>
</dbReference>
<comment type="subcellular location">
    <subcellularLocation>
        <location evidence="1">Cell inner membrane</location>
        <topology evidence="1">Peripheral membrane protein</topology>
        <orientation evidence="1">Cytoplasmic side</orientation>
    </subcellularLocation>
</comment>
<accession>A0A7I7T0X3</accession>
<dbReference type="InterPro" id="IPR015855">
    <property type="entry name" value="ABC_transpr_MalK-like"/>
</dbReference>
<evidence type="ECO:0000256" key="9">
    <source>
        <dbReference type="ARBA" id="ARBA00056091"/>
    </source>
</evidence>
<dbReference type="PROSITE" id="PS50893">
    <property type="entry name" value="ABC_TRANSPORTER_2"/>
    <property type="match status" value="1"/>
</dbReference>
<dbReference type="InterPro" id="IPR027417">
    <property type="entry name" value="P-loop_NTPase"/>
</dbReference>
<dbReference type="GO" id="GO:0055052">
    <property type="term" value="C:ATP-binding cassette (ABC) transporter complex, substrate-binding subunit-containing"/>
    <property type="evidence" value="ECO:0007669"/>
    <property type="project" value="TreeGrafter"/>
</dbReference>
<comment type="catalytic activity">
    <reaction evidence="8">
        <text>alpha,alpha-trehalose(out) + ATP + H2O = alpha,alpha-trehalose(in) + ADP + phosphate + H(+)</text>
        <dbReference type="Rhea" id="RHEA:75203"/>
        <dbReference type="ChEBI" id="CHEBI:15377"/>
        <dbReference type="ChEBI" id="CHEBI:15378"/>
        <dbReference type="ChEBI" id="CHEBI:16551"/>
        <dbReference type="ChEBI" id="CHEBI:30616"/>
        <dbReference type="ChEBI" id="CHEBI:43474"/>
        <dbReference type="ChEBI" id="CHEBI:456216"/>
    </reaction>
</comment>
<dbReference type="FunFam" id="3.40.50.300:FF:000042">
    <property type="entry name" value="Maltose/maltodextrin ABC transporter, ATP-binding protein"/>
    <property type="match status" value="1"/>
</dbReference>
<evidence type="ECO:0000256" key="1">
    <source>
        <dbReference type="ARBA" id="ARBA00004515"/>
    </source>
</evidence>
<dbReference type="NCBIfam" id="NF008653">
    <property type="entry name" value="PRK11650.1"/>
    <property type="match status" value="1"/>
</dbReference>
<evidence type="ECO:0000259" key="14">
    <source>
        <dbReference type="PROSITE" id="PS50893"/>
    </source>
</evidence>
<dbReference type="KEGG" id="mhev:MHEL_08060"/>
<keyword evidence="3" id="KW-1003">Cell membrane</keyword>
<keyword evidence="4" id="KW-0547">Nucleotide-binding</keyword>